<reference evidence="3" key="1">
    <citation type="submission" date="2016-10" db="EMBL/GenBank/DDBJ databases">
        <authorList>
            <person name="Varghese N."/>
            <person name="Submissions S."/>
        </authorList>
    </citation>
    <scope>NUCLEOTIDE SEQUENCE [LARGE SCALE GENOMIC DNA]</scope>
    <source>
        <strain evidence="3">DSM 25329</strain>
    </source>
</reference>
<proteinExistence type="predicted"/>
<protein>
    <recommendedName>
        <fullName evidence="4">Sialate O-acetylesterase domain-containing protein</fullName>
    </recommendedName>
</protein>
<evidence type="ECO:0000313" key="2">
    <source>
        <dbReference type="EMBL" id="SDD83860.1"/>
    </source>
</evidence>
<keyword evidence="1" id="KW-0732">Signal</keyword>
<feature type="chain" id="PRO_5011551583" description="Sialate O-acetylesterase domain-containing protein" evidence="1">
    <location>
        <begin position="22"/>
        <end position="246"/>
    </location>
</feature>
<dbReference type="RefSeq" id="WP_229212561.1">
    <property type="nucleotide sequence ID" value="NZ_FNAN01000002.1"/>
</dbReference>
<dbReference type="Proteomes" id="UP000198748">
    <property type="component" value="Unassembled WGS sequence"/>
</dbReference>
<evidence type="ECO:0000256" key="1">
    <source>
        <dbReference type="SAM" id="SignalP"/>
    </source>
</evidence>
<feature type="signal peptide" evidence="1">
    <location>
        <begin position="1"/>
        <end position="21"/>
    </location>
</feature>
<dbReference type="EMBL" id="FNAN01000002">
    <property type="protein sequence ID" value="SDD83860.1"/>
    <property type="molecule type" value="Genomic_DNA"/>
</dbReference>
<evidence type="ECO:0008006" key="4">
    <source>
        <dbReference type="Google" id="ProtNLM"/>
    </source>
</evidence>
<dbReference type="AlphaFoldDB" id="A0A1G6Y0M7"/>
<sequence length="246" mass="26343">MKIFIVCIFACTYLLTNTCNAQTVSLSYPINNSVLQRGTFNDAVVTFAGQLVHNTLAVNLGYRIRSVSATGVVGAPGAVTSLNMADNGMFYTTQVINKGWYSVEILLNGVVYASAKFGIRDVFIIAGQSNAQGVENPNYLLPSGSGIPEWIVGTSENKSCTKTFPASFTSMFSLNTPDEAKRHGRLGPSGNTIWAYATLGKLISGENGGMPVAFLTQQRQDQASPNGNRALMVSKPNILTQARKSV</sequence>
<accession>A0A1G6Y0M7</accession>
<dbReference type="STRING" id="659014.SAMN04487996_102313"/>
<organism evidence="2 3">
    <name type="scientific">Dyadobacter soli</name>
    <dbReference type="NCBI Taxonomy" id="659014"/>
    <lineage>
        <taxon>Bacteria</taxon>
        <taxon>Pseudomonadati</taxon>
        <taxon>Bacteroidota</taxon>
        <taxon>Cytophagia</taxon>
        <taxon>Cytophagales</taxon>
        <taxon>Spirosomataceae</taxon>
        <taxon>Dyadobacter</taxon>
    </lineage>
</organism>
<name>A0A1G6Y0M7_9BACT</name>
<keyword evidence="3" id="KW-1185">Reference proteome</keyword>
<evidence type="ECO:0000313" key="3">
    <source>
        <dbReference type="Proteomes" id="UP000198748"/>
    </source>
</evidence>
<gene>
    <name evidence="2" type="ORF">SAMN04487996_102313</name>
</gene>